<proteinExistence type="predicted"/>
<dbReference type="SUPFAM" id="SSF82185">
    <property type="entry name" value="Histone H3 K4-specific methyltransferase SET7/9 N-terminal domain"/>
    <property type="match status" value="1"/>
</dbReference>
<evidence type="ECO:0000313" key="2">
    <source>
        <dbReference type="EMBL" id="SVC49799.1"/>
    </source>
</evidence>
<gene>
    <name evidence="2" type="ORF">METZ01_LOCUS302653</name>
</gene>
<name>A0A382MLU5_9ZZZZ</name>
<dbReference type="Gene3D" id="2.20.110.10">
    <property type="entry name" value="Histone H3 K4-specific methyltransferase SET7/9 N-terminal domain"/>
    <property type="match status" value="2"/>
</dbReference>
<reference evidence="2" key="1">
    <citation type="submission" date="2018-05" db="EMBL/GenBank/DDBJ databases">
        <authorList>
            <person name="Lanie J.A."/>
            <person name="Ng W.-L."/>
            <person name="Kazmierczak K.M."/>
            <person name="Andrzejewski T.M."/>
            <person name="Davidsen T.M."/>
            <person name="Wayne K.J."/>
            <person name="Tettelin H."/>
            <person name="Glass J.I."/>
            <person name="Rusch D."/>
            <person name="Podicherti R."/>
            <person name="Tsui H.-C.T."/>
            <person name="Winkler M.E."/>
        </authorList>
    </citation>
    <scope>NUCLEOTIDE SEQUENCE</scope>
</reference>
<organism evidence="2">
    <name type="scientific">marine metagenome</name>
    <dbReference type="NCBI Taxonomy" id="408172"/>
    <lineage>
        <taxon>unclassified sequences</taxon>
        <taxon>metagenomes</taxon>
        <taxon>ecological metagenomes</taxon>
    </lineage>
</organism>
<dbReference type="PANTHER" id="PTHR43215:SF14">
    <property type="entry name" value="RADIAL SPOKE HEAD 1 HOMOLOG"/>
    <property type="match status" value="1"/>
</dbReference>
<accession>A0A382MLU5</accession>
<dbReference type="SMART" id="SM00698">
    <property type="entry name" value="MORN"/>
    <property type="match status" value="3"/>
</dbReference>
<keyword evidence="1" id="KW-0677">Repeat</keyword>
<dbReference type="FunFam" id="2.20.110.10:FF:000002">
    <property type="entry name" value="Phosphatidylinositol 4-phosphate 5-kinase 8"/>
    <property type="match status" value="1"/>
</dbReference>
<evidence type="ECO:0008006" key="3">
    <source>
        <dbReference type="Google" id="ProtNLM"/>
    </source>
</evidence>
<dbReference type="AlphaFoldDB" id="A0A382MLU5"/>
<evidence type="ECO:0000256" key="1">
    <source>
        <dbReference type="ARBA" id="ARBA00022737"/>
    </source>
</evidence>
<dbReference type="PANTHER" id="PTHR43215">
    <property type="entry name" value="RADIAL SPOKE HEAD 1 HOMOLOG"/>
    <property type="match status" value="1"/>
</dbReference>
<protein>
    <recommendedName>
        <fullName evidence="3">Cytoplasmic protein</fullName>
    </recommendedName>
</protein>
<dbReference type="Pfam" id="PF02493">
    <property type="entry name" value="MORN"/>
    <property type="match status" value="4"/>
</dbReference>
<dbReference type="EMBL" id="UINC01094505">
    <property type="protein sequence ID" value="SVC49799.1"/>
    <property type="molecule type" value="Genomic_DNA"/>
</dbReference>
<sequence>MKQIFIILFLLSLSPPLFGDNHKGEILYKWKTSAGEVWMGFGDKDTHPNYNGQVENGEPSGLGVIYYPNGNMYIGEWKDGKRNGQGTYTFNEGSRYEGEWKDGKYNGQGTYTLIDGNRFEGEWKDGKPWNLTIADKNGN</sequence>
<feature type="non-terminal residue" evidence="2">
    <location>
        <position position="139"/>
    </location>
</feature>
<dbReference type="InterPro" id="IPR003409">
    <property type="entry name" value="MORN"/>
</dbReference>